<feature type="compositionally biased region" description="Low complexity" evidence="1">
    <location>
        <begin position="1"/>
        <end position="30"/>
    </location>
</feature>
<feature type="transmembrane region" description="Helical" evidence="2">
    <location>
        <begin position="342"/>
        <end position="369"/>
    </location>
</feature>
<evidence type="ECO:0000256" key="2">
    <source>
        <dbReference type="SAM" id="Phobius"/>
    </source>
</evidence>
<proteinExistence type="predicted"/>
<keyword evidence="2" id="KW-0812">Transmembrane</keyword>
<comment type="caution">
    <text evidence="3">The sequence shown here is derived from an EMBL/GenBank/DDBJ whole genome shotgun (WGS) entry which is preliminary data.</text>
</comment>
<evidence type="ECO:0000256" key="1">
    <source>
        <dbReference type="SAM" id="MobiDB-lite"/>
    </source>
</evidence>
<evidence type="ECO:0008006" key="5">
    <source>
        <dbReference type="Google" id="ProtNLM"/>
    </source>
</evidence>
<dbReference type="Proteomes" id="UP001189429">
    <property type="component" value="Unassembled WGS sequence"/>
</dbReference>
<keyword evidence="2" id="KW-0472">Membrane</keyword>
<feature type="region of interest" description="Disordered" evidence="1">
    <location>
        <begin position="85"/>
        <end position="105"/>
    </location>
</feature>
<evidence type="ECO:0000313" key="3">
    <source>
        <dbReference type="EMBL" id="CAK0864765.1"/>
    </source>
</evidence>
<gene>
    <name evidence="3" type="ORF">PCOR1329_LOCUS52546</name>
</gene>
<name>A0ABN9UXE6_9DINO</name>
<dbReference type="EMBL" id="CAUYUJ010016394">
    <property type="protein sequence ID" value="CAK0864765.1"/>
    <property type="molecule type" value="Genomic_DNA"/>
</dbReference>
<accession>A0ABN9UXE6</accession>
<keyword evidence="4" id="KW-1185">Reference proteome</keyword>
<sequence>MTRRQAASADDGAAAPGGAAPAGAAHPQADVGTTPGEAVGSGARPAQPSKFLLYLREDQTVDIDAALKESRDMTNMSTDLAARLRGKGHDHEDPLGGSRTPPLSKALQERVSRRQTAMTNATNGLELARARRESVIGAIREPKSGVVSLDPESYARLTEQLSSADREIRGWGTLVLQANIELLFEQAATALESRLERAAIADWDDVGRELKAQVFELAMLDQAVRSQRLSDLDVEAAAACGLDQDELRMVEAHVARFARRLGIRANIVGHQRGLFRPLAHQWSSFTGGLPKARRAASFCARGVGLLCQDLQQAAKLALKVVFLKYTLEPREAKLCYRAVKDVFVLVPFLIILLIPISPPGHVLVFSFIMKVYPDFFPSPFTERRQSAMRIYNAIKPPARD</sequence>
<evidence type="ECO:0000313" key="4">
    <source>
        <dbReference type="Proteomes" id="UP001189429"/>
    </source>
</evidence>
<reference evidence="3" key="1">
    <citation type="submission" date="2023-10" db="EMBL/GenBank/DDBJ databases">
        <authorList>
            <person name="Chen Y."/>
            <person name="Shah S."/>
            <person name="Dougan E. K."/>
            <person name="Thang M."/>
            <person name="Chan C."/>
        </authorList>
    </citation>
    <scope>NUCLEOTIDE SEQUENCE [LARGE SCALE GENOMIC DNA]</scope>
</reference>
<keyword evidence="2" id="KW-1133">Transmembrane helix</keyword>
<protein>
    <recommendedName>
        <fullName evidence="5">Letm1 RBD domain-containing protein</fullName>
    </recommendedName>
</protein>
<organism evidence="3 4">
    <name type="scientific">Prorocentrum cordatum</name>
    <dbReference type="NCBI Taxonomy" id="2364126"/>
    <lineage>
        <taxon>Eukaryota</taxon>
        <taxon>Sar</taxon>
        <taxon>Alveolata</taxon>
        <taxon>Dinophyceae</taxon>
        <taxon>Prorocentrales</taxon>
        <taxon>Prorocentraceae</taxon>
        <taxon>Prorocentrum</taxon>
    </lineage>
</organism>
<feature type="region of interest" description="Disordered" evidence="1">
    <location>
        <begin position="1"/>
        <end position="45"/>
    </location>
</feature>